<dbReference type="EMBL" id="BSOH01000001">
    <property type="protein sequence ID" value="GLR15445.1"/>
    <property type="molecule type" value="Genomic_DNA"/>
</dbReference>
<keyword evidence="6" id="KW-1185">Reference proteome</keyword>
<dbReference type="GO" id="GO:0009279">
    <property type="term" value="C:cell outer membrane"/>
    <property type="evidence" value="ECO:0007669"/>
    <property type="project" value="UniProtKB-SubCell"/>
</dbReference>
<dbReference type="SUPFAM" id="SSF56935">
    <property type="entry name" value="Porins"/>
    <property type="match status" value="1"/>
</dbReference>
<evidence type="ECO:0000313" key="6">
    <source>
        <dbReference type="Proteomes" id="UP001156666"/>
    </source>
</evidence>
<comment type="caution">
    <text evidence="5">The sequence shown here is derived from an EMBL/GenBank/DDBJ whole genome shotgun (WGS) entry which is preliminary data.</text>
</comment>
<reference evidence="5" key="2">
    <citation type="submission" date="2023-01" db="EMBL/GenBank/DDBJ databases">
        <title>Draft genome sequence of Portibacter lacus strain NBRC 108769.</title>
        <authorList>
            <person name="Sun Q."/>
            <person name="Mori K."/>
        </authorList>
    </citation>
    <scope>NUCLEOTIDE SEQUENCE</scope>
    <source>
        <strain evidence="5">NBRC 108769</strain>
    </source>
</reference>
<name>A0AA37SK04_9BACT</name>
<evidence type="ECO:0000313" key="5">
    <source>
        <dbReference type="EMBL" id="GLR15445.1"/>
    </source>
</evidence>
<dbReference type="InterPro" id="IPR008969">
    <property type="entry name" value="CarboxyPept-like_regulatory"/>
</dbReference>
<dbReference type="InterPro" id="IPR036942">
    <property type="entry name" value="Beta-barrel_TonB_sf"/>
</dbReference>
<protein>
    <submittedName>
        <fullName evidence="5">TonB-dependent receptor</fullName>
    </submittedName>
</protein>
<accession>A0AA37SK04</accession>
<keyword evidence="3" id="KW-0998">Cell outer membrane</keyword>
<dbReference type="InterPro" id="IPR037066">
    <property type="entry name" value="Plug_dom_sf"/>
</dbReference>
<gene>
    <name evidence="5" type="ORF">GCM10007940_00600</name>
</gene>
<dbReference type="AlphaFoldDB" id="A0AA37SK04"/>
<dbReference type="SUPFAM" id="SSF49464">
    <property type="entry name" value="Carboxypeptidase regulatory domain-like"/>
    <property type="match status" value="1"/>
</dbReference>
<feature type="domain" description="TonB-dependent receptor plug" evidence="4">
    <location>
        <begin position="104"/>
        <end position="182"/>
    </location>
</feature>
<evidence type="ECO:0000256" key="1">
    <source>
        <dbReference type="ARBA" id="ARBA00004442"/>
    </source>
</evidence>
<dbReference type="RefSeq" id="WP_284283273.1">
    <property type="nucleotide sequence ID" value="NZ_BSOH01000001.1"/>
</dbReference>
<dbReference type="Gene3D" id="2.40.170.20">
    <property type="entry name" value="TonB-dependent receptor, beta-barrel domain"/>
    <property type="match status" value="1"/>
</dbReference>
<dbReference type="Gene3D" id="2.170.130.10">
    <property type="entry name" value="TonB-dependent receptor, plug domain"/>
    <property type="match status" value="1"/>
</dbReference>
<sequence>MLRIPTIIILAFLSHLTILNGQFSVGGKVLDNVNQPLVGIEIYDAEESLLAETDVYGKFLIEFVTKGKKTLTFTSSYFQSKTIIVDATDLEMEIELLPVVGSIEETDFQVVSLSDDEVNEGGSSQNVSSLLQASNDVFVNNTTFQFNVARFSARGYGNGDTRMMLNGMPVNDLDDGRVNWSYWGGLNDVLRNRQTKYGLGDIEYSFGGIGGAQDVDLRASYQRVQIRPSFAISNRSYTKRAMFTYSSGVKDNKYAFSASASRRWGNEGFVDATFYDAWSYFLSFDYFLDKKNKINIVALGAPTQRGRGGASTQELYDIAGSNYYNSYWGYQNGEKRNSRTYNSFQPIFMLRHDLELNKKFTLATTVAFQTGYFGSSRLDWYNVADPRPDYYRNLPSFYKDSPEIAAYITDQLSIEENRQIDWDHLYFINKNTTEDFIDNDGNVVASGHRAKYLMGEQRFDAQKLTFNSNYKYNATDNITLNGGLTALQEVNHNFQTAQDLLGADYYIDIDKFAERDFAPNSDELQNDLNSPNRVIGVGDTYGFDYNNTTQQASFWSQALLKTNNIDAFIGGEVSYTQFYREGFMRNGKFPDNSYGKSETLAFTNYGAKAGISYKIDGRNYVNLMGNYQTKAPYTRFAFISPRTRHDVVPNLQSSKVLSTELTYNHNSPLFKAKVSGYYTTIKDQTEVYSFYHDELNGFVNFILTDIDQQHMGVEIAGDLKLSTTLSVVAAASLGDYIYTSRPSATISQDNNAELLEEDQTIYQKDFYVPNTPQQAYTVGLKYNSSKYWFVNVNFNYFDKIFLDFNPTRRTEDAVADLVKTDNEVLWESILFQEQLPSNYTVDIFGGKSWRIGQKFIYLTIGVNNVLNNQNFRIGGYEQNRFDFENKDVNRFPSRYFYAYGANYFIGLSFRL</sequence>
<dbReference type="Proteomes" id="UP001156666">
    <property type="component" value="Unassembled WGS sequence"/>
</dbReference>
<dbReference type="InterPro" id="IPR012910">
    <property type="entry name" value="Plug_dom"/>
</dbReference>
<keyword evidence="5" id="KW-0675">Receptor</keyword>
<evidence type="ECO:0000259" key="4">
    <source>
        <dbReference type="Pfam" id="PF07715"/>
    </source>
</evidence>
<evidence type="ECO:0000256" key="3">
    <source>
        <dbReference type="ARBA" id="ARBA00023237"/>
    </source>
</evidence>
<reference evidence="5" key="1">
    <citation type="journal article" date="2014" name="Int. J. Syst. Evol. Microbiol.">
        <title>Complete genome sequence of Corynebacterium casei LMG S-19264T (=DSM 44701T), isolated from a smear-ripened cheese.</title>
        <authorList>
            <consortium name="US DOE Joint Genome Institute (JGI-PGF)"/>
            <person name="Walter F."/>
            <person name="Albersmeier A."/>
            <person name="Kalinowski J."/>
            <person name="Ruckert C."/>
        </authorList>
    </citation>
    <scope>NUCLEOTIDE SEQUENCE</scope>
    <source>
        <strain evidence="5">NBRC 108769</strain>
    </source>
</reference>
<comment type="subcellular location">
    <subcellularLocation>
        <location evidence="1">Cell outer membrane</location>
    </subcellularLocation>
</comment>
<keyword evidence="2" id="KW-0472">Membrane</keyword>
<evidence type="ECO:0000256" key="2">
    <source>
        <dbReference type="ARBA" id="ARBA00023136"/>
    </source>
</evidence>
<organism evidence="5 6">
    <name type="scientific">Portibacter lacus</name>
    <dbReference type="NCBI Taxonomy" id="1099794"/>
    <lineage>
        <taxon>Bacteria</taxon>
        <taxon>Pseudomonadati</taxon>
        <taxon>Bacteroidota</taxon>
        <taxon>Saprospiria</taxon>
        <taxon>Saprospirales</taxon>
        <taxon>Haliscomenobacteraceae</taxon>
        <taxon>Portibacter</taxon>
    </lineage>
</organism>
<dbReference type="Pfam" id="PF07715">
    <property type="entry name" value="Plug"/>
    <property type="match status" value="1"/>
</dbReference>
<proteinExistence type="predicted"/>